<comment type="caution">
    <text evidence="1">The sequence shown here is derived from an EMBL/GenBank/DDBJ whole genome shotgun (WGS) entry which is preliminary data.</text>
</comment>
<dbReference type="Proteomes" id="UP001057279">
    <property type="component" value="Linkage Group LG06"/>
</dbReference>
<accession>A0ACB9V468</accession>
<evidence type="ECO:0000313" key="1">
    <source>
        <dbReference type="EMBL" id="KAI4584613.1"/>
    </source>
</evidence>
<dbReference type="EMBL" id="CM043031">
    <property type="protein sequence ID" value="KAI4584613.1"/>
    <property type="molecule type" value="Genomic_DNA"/>
</dbReference>
<keyword evidence="2" id="KW-1185">Reference proteome</keyword>
<name>A0ACB9V468_9CETA</name>
<organism evidence="1 2">
    <name type="scientific">Ovis ammon polii x Ovis aries</name>
    <dbReference type="NCBI Taxonomy" id="2918886"/>
    <lineage>
        <taxon>Eukaryota</taxon>
        <taxon>Metazoa</taxon>
        <taxon>Chordata</taxon>
        <taxon>Craniata</taxon>
        <taxon>Vertebrata</taxon>
        <taxon>Euteleostomi</taxon>
        <taxon>Mammalia</taxon>
        <taxon>Eutheria</taxon>
        <taxon>Laurasiatheria</taxon>
        <taxon>Artiodactyla</taxon>
        <taxon>Ruminantia</taxon>
        <taxon>Pecora</taxon>
        <taxon>Bovidae</taxon>
        <taxon>Caprinae</taxon>
        <taxon>Ovis</taxon>
    </lineage>
</organism>
<sequence length="170" mass="19076">MLCDDPDGRDGRRKETPEGAGECAPRAHPLPVRQKLAQQLPWWLRGNEPADGQTQLVPILRPGPRDEPSTVVRSEIGVEDRLYINELKSFILFKETLDIMELIVKHILEGEETEGKVVEDSEMTEGDMLETACEMLVARRLSFTGLFGENISIPSITNDDTRSDLLFTAL</sequence>
<protein>
    <submittedName>
        <fullName evidence="1">Uncharacterized protein</fullName>
    </submittedName>
</protein>
<gene>
    <name evidence="1" type="ORF">MJG53_007892</name>
</gene>
<reference evidence="1" key="1">
    <citation type="submission" date="2022-03" db="EMBL/GenBank/DDBJ databases">
        <title>Genomic analyses of argali, domestic sheep and their hybrids provide insights into chromosomal evolution, heterosis and genetic basis of agronomic traits.</title>
        <authorList>
            <person name="Li M."/>
        </authorList>
    </citation>
    <scope>NUCLEOTIDE SEQUENCE</scope>
    <source>
        <strain evidence="1">F1 hybrid</strain>
    </source>
</reference>
<proteinExistence type="predicted"/>
<evidence type="ECO:0000313" key="2">
    <source>
        <dbReference type="Proteomes" id="UP001057279"/>
    </source>
</evidence>